<accession>A0A166GTH3</accession>
<evidence type="ECO:0000259" key="2">
    <source>
        <dbReference type="Pfam" id="PF21671"/>
    </source>
</evidence>
<dbReference type="OrthoDB" id="3220536at2759"/>
<evidence type="ECO:0000313" key="3">
    <source>
        <dbReference type="EMBL" id="KZT41994.1"/>
    </source>
</evidence>
<protein>
    <recommendedName>
        <fullName evidence="2">Protein CPL1-like domain-containing protein</fullName>
    </recommendedName>
</protein>
<gene>
    <name evidence="3" type="ORF">SISSUDRAFT_1125928</name>
</gene>
<dbReference type="EMBL" id="KV428016">
    <property type="protein sequence ID" value="KZT41994.1"/>
    <property type="molecule type" value="Genomic_DNA"/>
</dbReference>
<dbReference type="Pfam" id="PF21671">
    <property type="entry name" value="CPL1-like"/>
    <property type="match status" value="1"/>
</dbReference>
<dbReference type="InterPro" id="IPR038955">
    <property type="entry name" value="PriA/CPL1_fungi"/>
</dbReference>
<organism evidence="3 4">
    <name type="scientific">Sistotremastrum suecicum HHB10207 ss-3</name>
    <dbReference type="NCBI Taxonomy" id="1314776"/>
    <lineage>
        <taxon>Eukaryota</taxon>
        <taxon>Fungi</taxon>
        <taxon>Dikarya</taxon>
        <taxon>Basidiomycota</taxon>
        <taxon>Agaricomycotina</taxon>
        <taxon>Agaricomycetes</taxon>
        <taxon>Sistotremastrales</taxon>
        <taxon>Sistotremastraceae</taxon>
        <taxon>Sistotremastrum</taxon>
    </lineage>
</organism>
<evidence type="ECO:0000256" key="1">
    <source>
        <dbReference type="SAM" id="SignalP"/>
    </source>
</evidence>
<keyword evidence="4" id="KW-1185">Reference proteome</keyword>
<dbReference type="InterPro" id="IPR048661">
    <property type="entry name" value="CPL1-like"/>
</dbReference>
<feature type="signal peptide" evidence="1">
    <location>
        <begin position="1"/>
        <end position="18"/>
    </location>
</feature>
<dbReference type="PANTHER" id="PTHR35192:SF2">
    <property type="entry name" value="APPLE DOMAIN-CONTAINING PROTEIN"/>
    <property type="match status" value="1"/>
</dbReference>
<sequence length="297" mass="32469">MLFALLLLPSLFASFVYATTPTTNPWQCLFDEFFYQELSCCLKVGGSNIGRSPAGAGCPNTWYWHSQKDCCVPSQPGYSLNPFCPSGYVWNKDLHYCQKPQPPARQPQCSGSEFWWENRGCCLPHNGPGLIPPTPPPNKQCPGSYYWHWGEGCCVPYHPSPPPPTCDIKWKWNPSSWCCEPGPPTPPPSQPSPHHNKRVQAIRKSHKRDQVRVGFCPSGFSGCPIRGRSGTVYSELECLDTTSELTSCGGCASVGRGVDCSKIPHALGATCLGGQCKVDGCQAGFRVSNSSSVCVPY</sequence>
<dbReference type="AlphaFoldDB" id="A0A166GTH3"/>
<dbReference type="Proteomes" id="UP000076798">
    <property type="component" value="Unassembled WGS sequence"/>
</dbReference>
<evidence type="ECO:0000313" key="4">
    <source>
        <dbReference type="Proteomes" id="UP000076798"/>
    </source>
</evidence>
<reference evidence="3 4" key="1">
    <citation type="journal article" date="2016" name="Mol. Biol. Evol.">
        <title>Comparative Genomics of Early-Diverging Mushroom-Forming Fungi Provides Insights into the Origins of Lignocellulose Decay Capabilities.</title>
        <authorList>
            <person name="Nagy L.G."/>
            <person name="Riley R."/>
            <person name="Tritt A."/>
            <person name="Adam C."/>
            <person name="Daum C."/>
            <person name="Floudas D."/>
            <person name="Sun H."/>
            <person name="Yadav J.S."/>
            <person name="Pangilinan J."/>
            <person name="Larsson K.H."/>
            <person name="Matsuura K."/>
            <person name="Barry K."/>
            <person name="Labutti K."/>
            <person name="Kuo R."/>
            <person name="Ohm R.A."/>
            <person name="Bhattacharya S.S."/>
            <person name="Shirouzu T."/>
            <person name="Yoshinaga Y."/>
            <person name="Martin F.M."/>
            <person name="Grigoriev I.V."/>
            <person name="Hibbett D.S."/>
        </authorList>
    </citation>
    <scope>NUCLEOTIDE SEQUENCE [LARGE SCALE GENOMIC DNA]</scope>
    <source>
        <strain evidence="3 4">HHB10207 ss-3</strain>
    </source>
</reference>
<name>A0A166GTH3_9AGAM</name>
<feature type="domain" description="Protein CPL1-like" evidence="2">
    <location>
        <begin position="237"/>
        <end position="295"/>
    </location>
</feature>
<feature type="chain" id="PRO_5007874156" description="Protein CPL1-like domain-containing protein" evidence="1">
    <location>
        <begin position="19"/>
        <end position="297"/>
    </location>
</feature>
<proteinExistence type="predicted"/>
<keyword evidence="1" id="KW-0732">Signal</keyword>
<dbReference type="STRING" id="1314776.A0A166GTH3"/>
<dbReference type="PANTHER" id="PTHR35192">
    <property type="entry name" value="PROTEIN, PUTATIVE-RELATED"/>
    <property type="match status" value="1"/>
</dbReference>